<comment type="similarity">
    <text evidence="1">Belongs to the ICR family.</text>
</comment>
<evidence type="ECO:0000256" key="3">
    <source>
        <dbReference type="SAM" id="Coils"/>
    </source>
</evidence>
<dbReference type="STRING" id="1194695.A0A5A7SXM1"/>
<feature type="compositionally biased region" description="Basic and acidic residues" evidence="4">
    <location>
        <begin position="378"/>
        <end position="392"/>
    </location>
</feature>
<keyword evidence="2 3" id="KW-0175">Coiled coil</keyword>
<feature type="compositionally biased region" description="Basic and acidic residues" evidence="4">
    <location>
        <begin position="192"/>
        <end position="213"/>
    </location>
</feature>
<evidence type="ECO:0000313" key="7">
    <source>
        <dbReference type="Proteomes" id="UP000321393"/>
    </source>
</evidence>
<feature type="compositionally biased region" description="Polar residues" evidence="4">
    <location>
        <begin position="112"/>
        <end position="121"/>
    </location>
</feature>
<feature type="region of interest" description="Disordered" evidence="4">
    <location>
        <begin position="168"/>
        <end position="230"/>
    </location>
</feature>
<organism evidence="6 7">
    <name type="scientific">Cucumis melo var. makuwa</name>
    <name type="common">Oriental melon</name>
    <dbReference type="NCBI Taxonomy" id="1194695"/>
    <lineage>
        <taxon>Eukaryota</taxon>
        <taxon>Viridiplantae</taxon>
        <taxon>Streptophyta</taxon>
        <taxon>Embryophyta</taxon>
        <taxon>Tracheophyta</taxon>
        <taxon>Spermatophyta</taxon>
        <taxon>Magnoliopsida</taxon>
        <taxon>eudicotyledons</taxon>
        <taxon>Gunneridae</taxon>
        <taxon>Pentapetalae</taxon>
        <taxon>rosids</taxon>
        <taxon>fabids</taxon>
        <taxon>Cucurbitales</taxon>
        <taxon>Cucurbitaceae</taxon>
        <taxon>Benincaseae</taxon>
        <taxon>Cucumis</taxon>
    </lineage>
</organism>
<feature type="coiled-coil region" evidence="3">
    <location>
        <begin position="586"/>
        <end position="613"/>
    </location>
</feature>
<dbReference type="PANTHER" id="PTHR34224:SF18">
    <property type="entry name" value="INTERACTOR OF CONSTITUTIVE ACTIVE ROPS 3"/>
    <property type="match status" value="1"/>
</dbReference>
<comment type="caution">
    <text evidence="6">The sequence shown here is derived from an EMBL/GenBank/DDBJ whole genome shotgun (WGS) entry which is preliminary data.</text>
</comment>
<evidence type="ECO:0000256" key="2">
    <source>
        <dbReference type="ARBA" id="ARBA00023054"/>
    </source>
</evidence>
<dbReference type="OrthoDB" id="1693412at2759"/>
<feature type="coiled-coil region" evidence="3">
    <location>
        <begin position="491"/>
        <end position="525"/>
    </location>
</feature>
<feature type="region of interest" description="Disordered" evidence="4">
    <location>
        <begin position="109"/>
        <end position="144"/>
    </location>
</feature>
<proteinExistence type="inferred from homology"/>
<keyword evidence="5" id="KW-0732">Signal</keyword>
<sequence>MNPIYCSLACLLWVRELSSSFNQTHCVDTLFSEIGSDADFKIQVSDSFLQGRVCILNSHSMSNGKLAIALLEIDIPNVPCLLIVSSLSSLETAKKVSLKAARQVKPTALKCDSSSSNQTGRISKERSPKIIGRSPRTPLSEKKCQNKISELESQISILQKDLKKAKEQLHSSKLRKDRARVDAEVSSVPSNAKEHRLSSSEQGHPKELQKQAQEDDQSLHSASEVTDKSESVDSVALAMVNVMQQLKLKLRVVDESKAFQTKHAGSVNEKHSKLKKFLSEILSLMGSMKNQLQDCEVSESQVQALISETTAQLETAKEMVELLGSDSTKAFEDWNSVTLELDESREHVSILETLVCKLEPALANASWKAFETFAVGKNREQETQEGETRESEQLEADLSSPQSAPLAVEGEYEGKQGQSTLEPKPSTEAKHVKSDANPREIELKKELEKSRLEIDEFRVKLLNRETELRSITEENLELSCKLEKSLSSHRVYELEKELDDLKNCIADLKANLLDKETEFQSVSEENEMLISEISKRDTIKTKVKEDTTTELVTSTTIDRDTQVKLGIIAEETDRSTSRKSVGIAELEAAQAANAEMEMELRTLKVQSEQWRKAAEAAAAMISAGSNGEFVGRTGSMDSNYNAITGKIGPLYSEDSDDDLLKKKNVNVLRKIGVLWKKPQK</sequence>
<dbReference type="PANTHER" id="PTHR34224">
    <property type="entry name" value="INTERACTOR OF CONSTITUTIVE ACTIVE ROPS 2, CHLOROPLASTIC-RELATED"/>
    <property type="match status" value="1"/>
</dbReference>
<dbReference type="InterPro" id="IPR029688">
    <property type="entry name" value="ICR"/>
</dbReference>
<protein>
    <submittedName>
        <fullName evidence="6">Interactor of constitutive active ROPs 3 isoform X1</fullName>
    </submittedName>
</protein>
<accession>A0A5A7SXM1</accession>
<evidence type="ECO:0000313" key="6">
    <source>
        <dbReference type="EMBL" id="KAA0035303.1"/>
    </source>
</evidence>
<dbReference type="EMBL" id="SSTE01020126">
    <property type="protein sequence ID" value="KAA0035303.1"/>
    <property type="molecule type" value="Genomic_DNA"/>
</dbReference>
<reference evidence="6 7" key="1">
    <citation type="submission" date="2019-08" db="EMBL/GenBank/DDBJ databases">
        <title>Draft genome sequences of two oriental melons (Cucumis melo L. var makuwa).</title>
        <authorList>
            <person name="Kwon S.-Y."/>
        </authorList>
    </citation>
    <scope>NUCLEOTIDE SEQUENCE [LARGE SCALE GENOMIC DNA]</scope>
    <source>
        <strain evidence="7">cv. SW 3</strain>
        <tissue evidence="6">Leaf</tissue>
    </source>
</reference>
<gene>
    <name evidence="6" type="ORF">E6C27_scaffold228G001020</name>
</gene>
<feature type="signal peptide" evidence="5">
    <location>
        <begin position="1"/>
        <end position="19"/>
    </location>
</feature>
<name>A0A5A7SXM1_CUCMM</name>
<feature type="chain" id="PRO_5022813929" evidence="5">
    <location>
        <begin position="20"/>
        <end position="680"/>
    </location>
</feature>
<dbReference type="Proteomes" id="UP000321393">
    <property type="component" value="Unassembled WGS sequence"/>
</dbReference>
<evidence type="ECO:0000256" key="4">
    <source>
        <dbReference type="SAM" id="MobiDB-lite"/>
    </source>
</evidence>
<evidence type="ECO:0000256" key="1">
    <source>
        <dbReference type="ARBA" id="ARBA00009778"/>
    </source>
</evidence>
<feature type="region of interest" description="Disordered" evidence="4">
    <location>
        <begin position="378"/>
        <end position="437"/>
    </location>
</feature>
<evidence type="ECO:0000256" key="5">
    <source>
        <dbReference type="SAM" id="SignalP"/>
    </source>
</evidence>
<feature type="compositionally biased region" description="Basic and acidic residues" evidence="4">
    <location>
        <begin position="425"/>
        <end position="437"/>
    </location>
</feature>
<dbReference type="AlphaFoldDB" id="A0A5A7SXM1"/>